<dbReference type="InterPro" id="IPR050388">
    <property type="entry name" value="ABC_Ni/Peptide_Import"/>
</dbReference>
<reference evidence="9" key="1">
    <citation type="journal article" date="2014" name="Int. J. Syst. Evol. Microbiol.">
        <title>Complete genome of a new Firmicutes species belonging to the dominant human colonic microbiota ('Ruminococcus bicirculans') reveals two chromosomes and a selective capacity to utilize plant glucans.</title>
        <authorList>
            <consortium name="NISC Comparative Sequencing Program"/>
            <person name="Wegmann U."/>
            <person name="Louis P."/>
            <person name="Goesmann A."/>
            <person name="Henrissat B."/>
            <person name="Duncan S.H."/>
            <person name="Flint H.J."/>
        </authorList>
    </citation>
    <scope>NUCLEOTIDE SEQUENCE</scope>
    <source>
        <strain evidence="9">NBRC 113428</strain>
    </source>
</reference>
<dbReference type="RefSeq" id="WP_132445891.1">
    <property type="nucleotide sequence ID" value="NZ_JBHSWA010000003.1"/>
</dbReference>
<protein>
    <submittedName>
        <fullName evidence="9">ABC transporter ATP-binding protein</fullName>
    </submittedName>
</protein>
<dbReference type="SUPFAM" id="SSF52540">
    <property type="entry name" value="P-loop containing nucleoside triphosphate hydrolases"/>
    <property type="match status" value="1"/>
</dbReference>
<dbReference type="PANTHER" id="PTHR43297:SF2">
    <property type="entry name" value="DIPEPTIDE TRANSPORT ATP-BINDING PROTEIN DPPD"/>
    <property type="match status" value="1"/>
</dbReference>
<evidence type="ECO:0000256" key="5">
    <source>
        <dbReference type="ARBA" id="ARBA00022741"/>
    </source>
</evidence>
<dbReference type="EMBL" id="JBHSWA010000003">
    <property type="protein sequence ID" value="MFC6643599.1"/>
    <property type="molecule type" value="Genomic_DNA"/>
</dbReference>
<evidence type="ECO:0000256" key="2">
    <source>
        <dbReference type="ARBA" id="ARBA00005417"/>
    </source>
</evidence>
<dbReference type="CDD" id="cd03257">
    <property type="entry name" value="ABC_NikE_OppD_transporters"/>
    <property type="match status" value="1"/>
</dbReference>
<evidence type="ECO:0000256" key="6">
    <source>
        <dbReference type="ARBA" id="ARBA00022840"/>
    </source>
</evidence>
<comment type="caution">
    <text evidence="9">The sequence shown here is derived from an EMBL/GenBank/DDBJ whole genome shotgun (WGS) entry which is preliminary data.</text>
</comment>
<dbReference type="PANTHER" id="PTHR43297">
    <property type="entry name" value="OLIGOPEPTIDE TRANSPORT ATP-BINDING PROTEIN APPD"/>
    <property type="match status" value="1"/>
</dbReference>
<keyword evidence="11" id="KW-1185">Reference proteome</keyword>
<keyword evidence="7" id="KW-0472">Membrane</keyword>
<dbReference type="PROSITE" id="PS00211">
    <property type="entry name" value="ABC_TRANSPORTER_1"/>
    <property type="match status" value="1"/>
</dbReference>
<keyword evidence="3" id="KW-0813">Transport</keyword>
<dbReference type="InterPro" id="IPR003439">
    <property type="entry name" value="ABC_transporter-like_ATP-bd"/>
</dbReference>
<dbReference type="Gene3D" id="3.40.50.300">
    <property type="entry name" value="P-loop containing nucleotide triphosphate hydrolases"/>
    <property type="match status" value="1"/>
</dbReference>
<reference evidence="9" key="3">
    <citation type="submission" date="2024-09" db="EMBL/GenBank/DDBJ databases">
        <authorList>
            <person name="Sun Q."/>
            <person name="Mori K."/>
        </authorList>
    </citation>
    <scope>NUCLEOTIDE SEQUENCE</scope>
    <source>
        <strain evidence="9">NBRC 113428</strain>
    </source>
</reference>
<evidence type="ECO:0000256" key="3">
    <source>
        <dbReference type="ARBA" id="ARBA00022448"/>
    </source>
</evidence>
<name>A0ABW1Z3F5_9RHOB</name>
<keyword evidence="5" id="KW-0547">Nucleotide-binding</keyword>
<evidence type="ECO:0000256" key="1">
    <source>
        <dbReference type="ARBA" id="ARBA00004417"/>
    </source>
</evidence>
<dbReference type="Proteomes" id="UP001596403">
    <property type="component" value="Unassembled WGS sequence"/>
</dbReference>
<organism evidence="9 11">
    <name type="scientific">Sulfitobacter profundi</name>
    <dbReference type="NCBI Taxonomy" id="2679961"/>
    <lineage>
        <taxon>Bacteria</taxon>
        <taxon>Pseudomonadati</taxon>
        <taxon>Pseudomonadota</taxon>
        <taxon>Alphaproteobacteria</taxon>
        <taxon>Rhodobacterales</taxon>
        <taxon>Roseobacteraceae</taxon>
        <taxon>Sulfitobacter</taxon>
    </lineage>
</organism>
<dbReference type="InterPro" id="IPR027417">
    <property type="entry name" value="P-loop_NTPase"/>
</dbReference>
<dbReference type="PROSITE" id="PS50893">
    <property type="entry name" value="ABC_TRANSPORTER_2"/>
    <property type="match status" value="1"/>
</dbReference>
<dbReference type="EMBL" id="JBHSWA010000003">
    <property type="protein sequence ID" value="MFC6643363.1"/>
    <property type="molecule type" value="Genomic_DNA"/>
</dbReference>
<dbReference type="Pfam" id="PF00005">
    <property type="entry name" value="ABC_tran"/>
    <property type="match status" value="1"/>
</dbReference>
<keyword evidence="4" id="KW-1003">Cell membrane</keyword>
<comment type="similarity">
    <text evidence="2">Belongs to the ABC transporter superfamily.</text>
</comment>
<dbReference type="InterPro" id="IPR003593">
    <property type="entry name" value="AAA+_ATPase"/>
</dbReference>
<proteinExistence type="inferred from homology"/>
<feature type="domain" description="ABC transporter" evidence="8">
    <location>
        <begin position="9"/>
        <end position="260"/>
    </location>
</feature>
<evidence type="ECO:0000313" key="9">
    <source>
        <dbReference type="EMBL" id="MFC6643363.1"/>
    </source>
</evidence>
<dbReference type="SMART" id="SM00382">
    <property type="entry name" value="AAA"/>
    <property type="match status" value="1"/>
</dbReference>
<evidence type="ECO:0000259" key="8">
    <source>
        <dbReference type="PROSITE" id="PS50893"/>
    </source>
</evidence>
<keyword evidence="6 9" id="KW-0067">ATP-binding</keyword>
<evidence type="ECO:0000313" key="11">
    <source>
        <dbReference type="Proteomes" id="UP001596403"/>
    </source>
</evidence>
<dbReference type="NCBIfam" id="TIGR01727">
    <property type="entry name" value="oligo_HPY"/>
    <property type="match status" value="1"/>
</dbReference>
<gene>
    <name evidence="9" type="ORF">ACFQAU_18325</name>
    <name evidence="10" type="ORF">ACFQAU_19670</name>
</gene>
<evidence type="ECO:0000256" key="7">
    <source>
        <dbReference type="ARBA" id="ARBA00023136"/>
    </source>
</evidence>
<comment type="subcellular location">
    <subcellularLocation>
        <location evidence="1">Cell inner membrane</location>
        <topology evidence="1">Peripheral membrane protein</topology>
    </subcellularLocation>
</comment>
<evidence type="ECO:0000256" key="4">
    <source>
        <dbReference type="ARBA" id="ARBA00022475"/>
    </source>
</evidence>
<accession>A0ABW1Z3F5</accession>
<evidence type="ECO:0000313" key="10">
    <source>
        <dbReference type="EMBL" id="MFC6643599.1"/>
    </source>
</evidence>
<dbReference type="Pfam" id="PF08352">
    <property type="entry name" value="oligo_HPY"/>
    <property type="match status" value="1"/>
</dbReference>
<reference evidence="11" key="2">
    <citation type="journal article" date="2019" name="Int. J. Syst. Evol. Microbiol.">
        <title>The Global Catalogue of Microorganisms (GCM) 10K type strain sequencing project: providing services to taxonomists for standard genome sequencing and annotation.</title>
        <authorList>
            <consortium name="The Broad Institute Genomics Platform"/>
            <consortium name="The Broad Institute Genome Sequencing Center for Infectious Disease"/>
            <person name="Wu L."/>
            <person name="Ma J."/>
        </authorList>
    </citation>
    <scope>NUCLEOTIDE SEQUENCE [LARGE SCALE GENOMIC DNA]</scope>
    <source>
        <strain evidence="11">NBRC 111368</strain>
    </source>
</reference>
<sequence length="334" mass="36240">MTDHPLLDIRDFSLVFDTFDGTYHAIDGVNLSLQRGEALGLVGETGCGKSVLTRAAFGLVPSPPARITGGSVQLQGRELLGLSDRALRQVRGREVAMIFQDPMTYLNPVFRVGTQLVDAIRAQSGGQTKRDEAKAIALDMLEKVQLPNPNRQFAAYPHELSGGMRQRVLIAMALAAKPKLLIADEPTTALDVTIQAQILDLMAELVADMGLTMIMISHDLGVVAQVCSRIAVMYAGKIVEDAPVARIFDAPAHPYTKGLLAALPHPFRRQDRLESIPGTLPDLLHPPAGCLFAARCPHAAPICAKPVPMREIDYSHRVACTLYDPAREKDRADA</sequence>
<dbReference type="GO" id="GO:0005524">
    <property type="term" value="F:ATP binding"/>
    <property type="evidence" value="ECO:0007669"/>
    <property type="project" value="UniProtKB-KW"/>
</dbReference>
<dbReference type="InterPro" id="IPR013563">
    <property type="entry name" value="Oligopep_ABC_C"/>
</dbReference>
<dbReference type="InterPro" id="IPR017871">
    <property type="entry name" value="ABC_transporter-like_CS"/>
</dbReference>